<accession>K1RIW1</accession>
<dbReference type="AlphaFoldDB" id="K1RIW1"/>
<dbReference type="InterPro" id="IPR023214">
    <property type="entry name" value="HAD_sf"/>
</dbReference>
<dbReference type="InterPro" id="IPR036412">
    <property type="entry name" value="HAD-like_sf"/>
</dbReference>
<dbReference type="GO" id="GO:0004713">
    <property type="term" value="F:protein tyrosine kinase activity"/>
    <property type="evidence" value="ECO:0007669"/>
    <property type="project" value="TreeGrafter"/>
</dbReference>
<dbReference type="Gene3D" id="1.10.150.240">
    <property type="entry name" value="Putative phosphatase, domain 2"/>
    <property type="match status" value="1"/>
</dbReference>
<dbReference type="PANTHER" id="PTHR43434:SF20">
    <property type="entry name" value="5'-NUCLEOTIDASE"/>
    <property type="match status" value="1"/>
</dbReference>
<gene>
    <name evidence="1" type="ORF">LEA_18853</name>
</gene>
<evidence type="ECO:0000313" key="1">
    <source>
        <dbReference type="EMBL" id="EKC48487.1"/>
    </source>
</evidence>
<dbReference type="InterPro" id="IPR041492">
    <property type="entry name" value="HAD_2"/>
</dbReference>
<dbReference type="Pfam" id="PF13419">
    <property type="entry name" value="HAD_2"/>
    <property type="match status" value="1"/>
</dbReference>
<dbReference type="EMBL" id="AJWY01012951">
    <property type="protein sequence ID" value="EKC48487.1"/>
    <property type="molecule type" value="Genomic_DNA"/>
</dbReference>
<comment type="caution">
    <text evidence="1">The sequence shown here is derived from an EMBL/GenBank/DDBJ whole genome shotgun (WGS) entry which is preliminary data.</text>
</comment>
<dbReference type="GO" id="GO:0016787">
    <property type="term" value="F:hydrolase activity"/>
    <property type="evidence" value="ECO:0007669"/>
    <property type="project" value="UniProtKB-KW"/>
</dbReference>
<keyword evidence="1" id="KW-0378">Hydrolase</keyword>
<dbReference type="PANTHER" id="PTHR43434">
    <property type="entry name" value="PHOSPHOGLYCOLATE PHOSPHATASE"/>
    <property type="match status" value="1"/>
</dbReference>
<reference evidence="1" key="1">
    <citation type="journal article" date="2013" name="Environ. Microbiol.">
        <title>Microbiota from the distal guts of lean and obese adolescents exhibit partial functional redundancy besides clear differences in community structure.</title>
        <authorList>
            <person name="Ferrer M."/>
            <person name="Ruiz A."/>
            <person name="Lanza F."/>
            <person name="Haange S.B."/>
            <person name="Oberbach A."/>
            <person name="Till H."/>
            <person name="Bargiela R."/>
            <person name="Campoy C."/>
            <person name="Segura M.T."/>
            <person name="Richter M."/>
            <person name="von Bergen M."/>
            <person name="Seifert J."/>
            <person name="Suarez A."/>
        </authorList>
    </citation>
    <scope>NUCLEOTIDE SEQUENCE</scope>
</reference>
<sequence>ALERLGIEVPDLQSLVRFVGPPLKESFMTFYGMTAAEAELAIALTREYFVPKGMFENELYTGVPELLDATRRAGCVNVMATSKPEPFARQIAAHFGIDTRFELISGSMLDGSRTTKAEVIGHALRTLCIAPEEAVMIGDRRHDIEGAAATGLTAIGVRWGYAPEGELEAARPAAIADDIDTLRRLLLEGLPS</sequence>
<dbReference type="InterPro" id="IPR050155">
    <property type="entry name" value="HAD-like_hydrolase_sf"/>
</dbReference>
<proteinExistence type="predicted"/>
<dbReference type="Gene3D" id="3.40.50.1000">
    <property type="entry name" value="HAD superfamily/HAD-like"/>
    <property type="match status" value="1"/>
</dbReference>
<dbReference type="InterPro" id="IPR023198">
    <property type="entry name" value="PGP-like_dom2"/>
</dbReference>
<dbReference type="SUPFAM" id="SSF56784">
    <property type="entry name" value="HAD-like"/>
    <property type="match status" value="1"/>
</dbReference>
<dbReference type="GO" id="GO:0005829">
    <property type="term" value="C:cytosol"/>
    <property type="evidence" value="ECO:0007669"/>
    <property type="project" value="TreeGrafter"/>
</dbReference>
<feature type="non-terminal residue" evidence="1">
    <location>
        <position position="1"/>
    </location>
</feature>
<organism evidence="1">
    <name type="scientific">human gut metagenome</name>
    <dbReference type="NCBI Taxonomy" id="408170"/>
    <lineage>
        <taxon>unclassified sequences</taxon>
        <taxon>metagenomes</taxon>
        <taxon>organismal metagenomes</taxon>
    </lineage>
</organism>
<dbReference type="FunFam" id="3.40.50.1000:FF:000022">
    <property type="entry name" value="Phosphoglycolate phosphatase"/>
    <property type="match status" value="1"/>
</dbReference>
<protein>
    <submittedName>
        <fullName evidence="1">HAD-superfamily hydrolase, subfamily IA, variant 1</fullName>
    </submittedName>
</protein>
<name>K1RIW1_9ZZZZ</name>